<gene>
    <name evidence="2" type="primary">jg4866</name>
    <name evidence="2" type="ORF">PAEG_LOCUS7202</name>
</gene>
<feature type="compositionally biased region" description="Basic and acidic residues" evidence="1">
    <location>
        <begin position="61"/>
        <end position="70"/>
    </location>
</feature>
<reference evidence="2" key="1">
    <citation type="submission" date="2022-03" db="EMBL/GenBank/DDBJ databases">
        <authorList>
            <person name="Lindestad O."/>
        </authorList>
    </citation>
    <scope>NUCLEOTIDE SEQUENCE</scope>
</reference>
<organism evidence="2 3">
    <name type="scientific">Pararge aegeria aegeria</name>
    <dbReference type="NCBI Taxonomy" id="348720"/>
    <lineage>
        <taxon>Eukaryota</taxon>
        <taxon>Metazoa</taxon>
        <taxon>Ecdysozoa</taxon>
        <taxon>Arthropoda</taxon>
        <taxon>Hexapoda</taxon>
        <taxon>Insecta</taxon>
        <taxon>Pterygota</taxon>
        <taxon>Neoptera</taxon>
        <taxon>Endopterygota</taxon>
        <taxon>Lepidoptera</taxon>
        <taxon>Glossata</taxon>
        <taxon>Ditrysia</taxon>
        <taxon>Papilionoidea</taxon>
        <taxon>Nymphalidae</taxon>
        <taxon>Satyrinae</taxon>
        <taxon>Satyrini</taxon>
        <taxon>Parargina</taxon>
        <taxon>Pararge</taxon>
    </lineage>
</organism>
<evidence type="ECO:0000256" key="1">
    <source>
        <dbReference type="SAM" id="MobiDB-lite"/>
    </source>
</evidence>
<feature type="region of interest" description="Disordered" evidence="1">
    <location>
        <begin position="48"/>
        <end position="73"/>
    </location>
</feature>
<proteinExistence type="predicted"/>
<dbReference type="AlphaFoldDB" id="A0A8S4QW31"/>
<dbReference type="Proteomes" id="UP000838756">
    <property type="component" value="Unassembled WGS sequence"/>
</dbReference>
<protein>
    <submittedName>
        <fullName evidence="2">Jg4866 protein</fullName>
    </submittedName>
</protein>
<name>A0A8S4QW31_9NEOP</name>
<evidence type="ECO:0000313" key="3">
    <source>
        <dbReference type="Proteomes" id="UP000838756"/>
    </source>
</evidence>
<sequence length="89" mass="9961">MGAAPSVIRSPNHQPSVNERAAAAEWLWFASNYEDNLSNNCEETFKRQPASALPLASPNRPTDRPTDEQKPLSLPHSLFFTFQILPKDP</sequence>
<evidence type="ECO:0000313" key="2">
    <source>
        <dbReference type="EMBL" id="CAH2226498.1"/>
    </source>
</evidence>
<accession>A0A8S4QW31</accession>
<comment type="caution">
    <text evidence="2">The sequence shown here is derived from an EMBL/GenBank/DDBJ whole genome shotgun (WGS) entry which is preliminary data.</text>
</comment>
<keyword evidence="3" id="KW-1185">Reference proteome</keyword>
<dbReference type="EMBL" id="CAKXAJ010021436">
    <property type="protein sequence ID" value="CAH2226498.1"/>
    <property type="molecule type" value="Genomic_DNA"/>
</dbReference>